<name>A0A5J9T714_9POAL</name>
<keyword evidence="3" id="KW-1185">Reference proteome</keyword>
<proteinExistence type="predicted"/>
<comment type="caution">
    <text evidence="2">The sequence shown here is derived from an EMBL/GenBank/DDBJ whole genome shotgun (WGS) entry which is preliminary data.</text>
</comment>
<evidence type="ECO:0000313" key="2">
    <source>
        <dbReference type="EMBL" id="TVU07133.1"/>
    </source>
</evidence>
<feature type="region of interest" description="Disordered" evidence="1">
    <location>
        <begin position="149"/>
        <end position="191"/>
    </location>
</feature>
<gene>
    <name evidence="2" type="ORF">EJB05_47175</name>
</gene>
<evidence type="ECO:0000313" key="3">
    <source>
        <dbReference type="Proteomes" id="UP000324897"/>
    </source>
</evidence>
<dbReference type="AlphaFoldDB" id="A0A5J9T714"/>
<dbReference type="Proteomes" id="UP000324897">
    <property type="component" value="Unassembled WGS sequence"/>
</dbReference>
<evidence type="ECO:0000256" key="1">
    <source>
        <dbReference type="SAM" id="MobiDB-lite"/>
    </source>
</evidence>
<organism evidence="2 3">
    <name type="scientific">Eragrostis curvula</name>
    <name type="common">weeping love grass</name>
    <dbReference type="NCBI Taxonomy" id="38414"/>
    <lineage>
        <taxon>Eukaryota</taxon>
        <taxon>Viridiplantae</taxon>
        <taxon>Streptophyta</taxon>
        <taxon>Embryophyta</taxon>
        <taxon>Tracheophyta</taxon>
        <taxon>Spermatophyta</taxon>
        <taxon>Magnoliopsida</taxon>
        <taxon>Liliopsida</taxon>
        <taxon>Poales</taxon>
        <taxon>Poaceae</taxon>
        <taxon>PACMAD clade</taxon>
        <taxon>Chloridoideae</taxon>
        <taxon>Eragrostideae</taxon>
        <taxon>Eragrostidinae</taxon>
        <taxon>Eragrostis</taxon>
    </lineage>
</organism>
<feature type="non-terminal residue" evidence="2">
    <location>
        <position position="1"/>
    </location>
</feature>
<reference evidence="2 3" key="1">
    <citation type="journal article" date="2019" name="Sci. Rep.">
        <title>A high-quality genome of Eragrostis curvula grass provides insights into Poaceae evolution and supports new strategies to enhance forage quality.</title>
        <authorList>
            <person name="Carballo J."/>
            <person name="Santos B.A.C.M."/>
            <person name="Zappacosta D."/>
            <person name="Garbus I."/>
            <person name="Selva J.P."/>
            <person name="Gallo C.A."/>
            <person name="Diaz A."/>
            <person name="Albertini E."/>
            <person name="Caccamo M."/>
            <person name="Echenique V."/>
        </authorList>
    </citation>
    <scope>NUCLEOTIDE SEQUENCE [LARGE SCALE GENOMIC DNA]</scope>
    <source>
        <strain evidence="3">cv. Victoria</strain>
        <tissue evidence="2">Leaf</tissue>
    </source>
</reference>
<sequence length="191" mass="20564">MALAPRRLKGRPRIYCKLVHDASTSPLPLRLLPPRAPTLAAGGRRQAPPPPATTSPSFPALLRCGSEAPRALWWPKRLHRVVFHPGQRRDRFQRGGNGAGEGGALQLEAAPPPPPPTPNLQVLCFPYNNVAVCGSTRSKSNKMKRTLQGSLLEDPLPLPASSSLGVGSEMAGDTTVQPKQSSHGRRGWLED</sequence>
<accession>A0A5J9T714</accession>
<dbReference type="EMBL" id="RWGY01000045">
    <property type="protein sequence ID" value="TVU07133.1"/>
    <property type="molecule type" value="Genomic_DNA"/>
</dbReference>
<feature type="region of interest" description="Disordered" evidence="1">
    <location>
        <begin position="26"/>
        <end position="58"/>
    </location>
</feature>
<feature type="region of interest" description="Disordered" evidence="1">
    <location>
        <begin position="85"/>
        <end position="116"/>
    </location>
</feature>
<feature type="compositionally biased region" description="Basic residues" evidence="1">
    <location>
        <begin position="182"/>
        <end position="191"/>
    </location>
</feature>
<feature type="compositionally biased region" description="Low complexity" evidence="1">
    <location>
        <begin position="26"/>
        <end position="46"/>
    </location>
</feature>
<dbReference type="Gramene" id="TVU07133">
    <property type="protein sequence ID" value="TVU07133"/>
    <property type="gene ID" value="EJB05_47175"/>
</dbReference>
<protein>
    <submittedName>
        <fullName evidence="2">Uncharacterized protein</fullName>
    </submittedName>
</protein>